<dbReference type="InterPro" id="IPR050603">
    <property type="entry name" value="MYST_HAT"/>
</dbReference>
<keyword evidence="4" id="KW-0808">Transferase</keyword>
<dbReference type="PANTHER" id="PTHR10615">
    <property type="entry name" value="HISTONE ACETYLTRANSFERASE"/>
    <property type="match status" value="1"/>
</dbReference>
<name>Q6C7N8_YARLI</name>
<feature type="region of interest" description="Disordered" evidence="14">
    <location>
        <begin position="1"/>
        <end position="20"/>
    </location>
</feature>
<evidence type="ECO:0000256" key="14">
    <source>
        <dbReference type="SAM" id="MobiDB-lite"/>
    </source>
</evidence>
<evidence type="ECO:0000313" key="16">
    <source>
        <dbReference type="EMBL" id="CAG81530.1"/>
    </source>
</evidence>
<gene>
    <name evidence="16" type="ORF">YALI0_D26598g</name>
</gene>
<organism evidence="16 17">
    <name type="scientific">Yarrowia lipolytica (strain CLIB 122 / E 150)</name>
    <name type="common">Yeast</name>
    <name type="synonym">Candida lipolytica</name>
    <dbReference type="NCBI Taxonomy" id="284591"/>
    <lineage>
        <taxon>Eukaryota</taxon>
        <taxon>Fungi</taxon>
        <taxon>Dikarya</taxon>
        <taxon>Ascomycota</taxon>
        <taxon>Saccharomycotina</taxon>
        <taxon>Dipodascomycetes</taxon>
        <taxon>Dipodascales</taxon>
        <taxon>Dipodascales incertae sedis</taxon>
        <taxon>Yarrowia</taxon>
    </lineage>
</organism>
<keyword evidence="8" id="KW-0007">Acetylation</keyword>
<evidence type="ECO:0000256" key="5">
    <source>
        <dbReference type="ARBA" id="ARBA00022723"/>
    </source>
</evidence>
<evidence type="ECO:0000256" key="12">
    <source>
        <dbReference type="ARBA" id="ARBA00023315"/>
    </source>
</evidence>
<feature type="domain" description="MYST-type HAT" evidence="15">
    <location>
        <begin position="13"/>
        <end position="361"/>
    </location>
</feature>
<evidence type="ECO:0000256" key="7">
    <source>
        <dbReference type="ARBA" id="ARBA00022833"/>
    </source>
</evidence>
<dbReference type="HOGENOM" id="CLU_011815_0_2_1"/>
<evidence type="ECO:0000256" key="3">
    <source>
        <dbReference type="ARBA" id="ARBA00013184"/>
    </source>
</evidence>
<keyword evidence="9" id="KW-0805">Transcription regulation</keyword>
<feature type="compositionally biased region" description="Acidic residues" evidence="14">
    <location>
        <begin position="1"/>
        <end position="13"/>
    </location>
</feature>
<dbReference type="FunFam" id="1.10.10.10:FF:001245">
    <property type="entry name" value="Histone acetyltransferase"/>
    <property type="match status" value="1"/>
</dbReference>
<keyword evidence="17" id="KW-1185">Reference proteome</keyword>
<dbReference type="InterPro" id="IPR036388">
    <property type="entry name" value="WH-like_DNA-bd_sf"/>
</dbReference>
<evidence type="ECO:0000313" key="17">
    <source>
        <dbReference type="Proteomes" id="UP000001300"/>
    </source>
</evidence>
<keyword evidence="7" id="KW-0862">Zinc</keyword>
<dbReference type="EC" id="2.3.1.48" evidence="3"/>
<keyword evidence="11" id="KW-0539">Nucleus</keyword>
<dbReference type="GO" id="GO:0046972">
    <property type="term" value="F:histone H4K16 acetyltransferase activity"/>
    <property type="evidence" value="ECO:0000318"/>
    <property type="project" value="GO_Central"/>
</dbReference>
<dbReference type="GO" id="GO:0008270">
    <property type="term" value="F:zinc ion binding"/>
    <property type="evidence" value="ECO:0007669"/>
    <property type="project" value="UniProtKB-KW"/>
</dbReference>
<dbReference type="InParanoid" id="Q6C7N8"/>
<dbReference type="PANTHER" id="PTHR10615:SF219">
    <property type="entry name" value="HISTONE ACETYLTRANSFERASE KAT5"/>
    <property type="match status" value="1"/>
</dbReference>
<evidence type="ECO:0000256" key="4">
    <source>
        <dbReference type="ARBA" id="ARBA00022679"/>
    </source>
</evidence>
<keyword evidence="12" id="KW-0012">Acyltransferase</keyword>
<evidence type="ECO:0000256" key="1">
    <source>
        <dbReference type="ARBA" id="ARBA00004123"/>
    </source>
</evidence>
<keyword evidence="6" id="KW-0863">Zinc-finger</keyword>
<dbReference type="Proteomes" id="UP000001300">
    <property type="component" value="Chromosome D"/>
</dbReference>
<dbReference type="STRING" id="284591.Q6C7N8"/>
<keyword evidence="10" id="KW-0804">Transcription</keyword>
<proteinExistence type="inferred from homology"/>
<dbReference type="GO" id="GO:0005634">
    <property type="term" value="C:nucleus"/>
    <property type="evidence" value="ECO:0007669"/>
    <property type="project" value="UniProtKB-SubCell"/>
</dbReference>
<dbReference type="Gene3D" id="3.40.630.30">
    <property type="match status" value="1"/>
</dbReference>
<evidence type="ECO:0000256" key="8">
    <source>
        <dbReference type="ARBA" id="ARBA00022990"/>
    </source>
</evidence>
<keyword evidence="5" id="KW-0479">Metal-binding</keyword>
<reference evidence="16 17" key="1">
    <citation type="journal article" date="2004" name="Nature">
        <title>Genome evolution in yeasts.</title>
        <authorList>
            <consortium name="Genolevures"/>
            <person name="Dujon B."/>
            <person name="Sherman D."/>
            <person name="Fischer G."/>
            <person name="Durrens P."/>
            <person name="Casaregola S."/>
            <person name="Lafontaine I."/>
            <person name="de Montigny J."/>
            <person name="Marck C."/>
            <person name="Neuveglise C."/>
            <person name="Talla E."/>
            <person name="Goffard N."/>
            <person name="Frangeul L."/>
            <person name="Aigle M."/>
            <person name="Anthouard V."/>
            <person name="Babour A."/>
            <person name="Barbe V."/>
            <person name="Barnay S."/>
            <person name="Blanchin S."/>
            <person name="Beckerich J.M."/>
            <person name="Beyne E."/>
            <person name="Bleykasten C."/>
            <person name="Boisrame A."/>
            <person name="Boyer J."/>
            <person name="Cattolico L."/>
            <person name="Confanioleri F."/>
            <person name="de Daruvar A."/>
            <person name="Despons L."/>
            <person name="Fabre E."/>
            <person name="Fairhead C."/>
            <person name="Ferry-Dumazet H."/>
            <person name="Groppi A."/>
            <person name="Hantraye F."/>
            <person name="Hennequin C."/>
            <person name="Jauniaux N."/>
            <person name="Joyet P."/>
            <person name="Kachouri R."/>
            <person name="Kerrest A."/>
            <person name="Koszul R."/>
            <person name="Lemaire M."/>
            <person name="Lesur I."/>
            <person name="Ma L."/>
            <person name="Muller H."/>
            <person name="Nicaud J.M."/>
            <person name="Nikolski M."/>
            <person name="Oztas S."/>
            <person name="Ozier-Kalogeropoulos O."/>
            <person name="Pellenz S."/>
            <person name="Potier S."/>
            <person name="Richard G.F."/>
            <person name="Straub M.L."/>
            <person name="Suleau A."/>
            <person name="Swennene D."/>
            <person name="Tekaia F."/>
            <person name="Wesolowski-Louvel M."/>
            <person name="Westhof E."/>
            <person name="Wirth B."/>
            <person name="Zeniou-Meyer M."/>
            <person name="Zivanovic I."/>
            <person name="Bolotin-Fukuhara M."/>
            <person name="Thierry A."/>
            <person name="Bouchier C."/>
            <person name="Caudron B."/>
            <person name="Scarpelli C."/>
            <person name="Gaillardin C."/>
            <person name="Weissenbach J."/>
            <person name="Wincker P."/>
            <person name="Souciet J.L."/>
        </authorList>
    </citation>
    <scope>NUCLEOTIDE SEQUENCE [LARGE SCALE GENOMIC DNA]</scope>
    <source>
        <strain evidence="17">CLIB 122 / E 150</strain>
    </source>
</reference>
<evidence type="ECO:0000256" key="11">
    <source>
        <dbReference type="ARBA" id="ARBA00023242"/>
    </source>
</evidence>
<dbReference type="GO" id="GO:0035267">
    <property type="term" value="C:NuA4 histone acetyltransferase complex"/>
    <property type="evidence" value="ECO:0000318"/>
    <property type="project" value="GO_Central"/>
</dbReference>
<evidence type="ECO:0000256" key="6">
    <source>
        <dbReference type="ARBA" id="ARBA00022771"/>
    </source>
</evidence>
<dbReference type="FunFam" id="3.40.630.30:FF:000067">
    <property type="entry name" value="Histone acetyltransferase"/>
    <property type="match status" value="1"/>
</dbReference>
<dbReference type="VEuPathDB" id="FungiDB:YALI0_D26598g"/>
<feature type="active site" description="Proton donor/acceptor" evidence="13">
    <location>
        <position position="276"/>
    </location>
</feature>
<comment type="similarity">
    <text evidence="2">Belongs to the MYST (SAS/MOZ) family.</text>
</comment>
<evidence type="ECO:0000256" key="2">
    <source>
        <dbReference type="ARBA" id="ARBA00010107"/>
    </source>
</evidence>
<dbReference type="GO" id="GO:0006355">
    <property type="term" value="P:regulation of DNA-templated transcription"/>
    <property type="evidence" value="ECO:0007669"/>
    <property type="project" value="InterPro"/>
</dbReference>
<evidence type="ECO:0000259" key="15">
    <source>
        <dbReference type="PROSITE" id="PS51726"/>
    </source>
</evidence>
<dbReference type="FunCoup" id="Q6C7N8">
    <property type="interactions" value="301"/>
</dbReference>
<dbReference type="EMBL" id="CR382130">
    <property type="protein sequence ID" value="CAG81530.1"/>
    <property type="molecule type" value="Genomic_DNA"/>
</dbReference>
<dbReference type="SUPFAM" id="SSF55729">
    <property type="entry name" value="Acyl-CoA N-acyltransferases (Nat)"/>
    <property type="match status" value="1"/>
</dbReference>
<dbReference type="InterPro" id="IPR016181">
    <property type="entry name" value="Acyl_CoA_acyltransferase"/>
</dbReference>
<dbReference type="Gene3D" id="3.30.60.60">
    <property type="entry name" value="N-acetyl transferase-like"/>
    <property type="match status" value="1"/>
</dbReference>
<comment type="subcellular location">
    <subcellularLocation>
        <location evidence="1">Nucleus</location>
    </subcellularLocation>
</comment>
<evidence type="ECO:0000256" key="10">
    <source>
        <dbReference type="ARBA" id="ARBA00023163"/>
    </source>
</evidence>
<dbReference type="PROSITE" id="PS51726">
    <property type="entry name" value="MYST_HAT"/>
    <property type="match status" value="1"/>
</dbReference>
<sequence>MHDDPLDDEEEEEPPRNIGRVVFGPREFDTWYHSSAYYFSQKDELKKLTWKRAMALMEAKALDKDKDNHTCDMSRLFIERYSSPSVGTPGGTSSALTSSTISSSGSSANASVAPNDQPPAQVDFQVKQLFVCDSCFKYSKVSKDMAQHRSTCKYVFKHPGETVYKSKDYAIRRVDGAVHKLYCQNLCLFAKLFLDHKSVFFGADAFEFYVVLGKDTASSRHFKPMGFFSKEKLSWDENNLACILVFPPYQRRGLGKLLIEFSYVLSKYEGRKGSPERPLSKFGTLSYMSYWCTTIARFILIECTEDVITIETISEHTYIQPEDVMRALKEMHAVVLYSDEKAKKVQLGGRVLKKSVRRWVNSGNVKLSPVIDESMVFLE</sequence>
<protein>
    <recommendedName>
        <fullName evidence="3">histone acetyltransferase</fullName>
        <ecNumber evidence="3">2.3.1.48</ecNumber>
    </recommendedName>
</protein>
<dbReference type="Pfam" id="PF01853">
    <property type="entry name" value="MOZ_SAS"/>
    <property type="match status" value="1"/>
</dbReference>
<evidence type="ECO:0000256" key="9">
    <source>
        <dbReference type="ARBA" id="ARBA00023015"/>
    </source>
</evidence>
<accession>Q6C7N8</accession>
<evidence type="ECO:0000256" key="13">
    <source>
        <dbReference type="PIRSR" id="PIRSR602717-51"/>
    </source>
</evidence>
<dbReference type="InterPro" id="IPR002717">
    <property type="entry name" value="HAT_MYST-type"/>
</dbReference>
<dbReference type="AlphaFoldDB" id="Q6C7N8"/>
<dbReference type="OrthoDB" id="787137at2759"/>
<dbReference type="KEGG" id="yli:2911088"/>
<dbReference type="Gene3D" id="1.10.10.10">
    <property type="entry name" value="Winged helix-like DNA-binding domain superfamily/Winged helix DNA-binding domain"/>
    <property type="match status" value="1"/>
</dbReference>